<evidence type="ECO:0000313" key="1">
    <source>
        <dbReference type="EnsemblMetazoa" id="GPAI021186-PA"/>
    </source>
</evidence>
<dbReference type="EnsemblMetazoa" id="GPAI021186-RA">
    <property type="protein sequence ID" value="GPAI021186-PA"/>
    <property type="gene ID" value="GPAI021186"/>
</dbReference>
<dbReference type="VEuPathDB" id="VectorBase:GPAI021186"/>
<proteinExistence type="predicted"/>
<name>A0A1A9ZPQ5_GLOPL</name>
<dbReference type="AlphaFoldDB" id="A0A1A9ZPQ5"/>
<evidence type="ECO:0000313" key="2">
    <source>
        <dbReference type="Proteomes" id="UP000092445"/>
    </source>
</evidence>
<dbReference type="Proteomes" id="UP000092445">
    <property type="component" value="Unassembled WGS sequence"/>
</dbReference>
<protein>
    <submittedName>
        <fullName evidence="1">Uncharacterized protein</fullName>
    </submittedName>
</protein>
<keyword evidence="2" id="KW-1185">Reference proteome</keyword>
<reference evidence="2" key="1">
    <citation type="submission" date="2014-03" db="EMBL/GenBank/DDBJ databases">
        <authorList>
            <person name="Aksoy S."/>
            <person name="Warren W."/>
            <person name="Wilson R.K."/>
        </authorList>
    </citation>
    <scope>NUCLEOTIDE SEQUENCE [LARGE SCALE GENOMIC DNA]</scope>
    <source>
        <strain evidence="2">IAEA</strain>
    </source>
</reference>
<sequence>MPYFYTILQYFAEISILTPKKRNYMVSELTEDPWCKGFANYLISTAFSSSSVNCVKSGGIGGGGTAYGATKGNGGGIGGGGTAYGATKGNGADIIKGGGGSIEAKK</sequence>
<accession>A0A1A9ZPQ5</accession>
<organism evidence="1 2">
    <name type="scientific">Glossina pallidipes</name>
    <name type="common">Tsetse fly</name>
    <dbReference type="NCBI Taxonomy" id="7398"/>
    <lineage>
        <taxon>Eukaryota</taxon>
        <taxon>Metazoa</taxon>
        <taxon>Ecdysozoa</taxon>
        <taxon>Arthropoda</taxon>
        <taxon>Hexapoda</taxon>
        <taxon>Insecta</taxon>
        <taxon>Pterygota</taxon>
        <taxon>Neoptera</taxon>
        <taxon>Endopterygota</taxon>
        <taxon>Diptera</taxon>
        <taxon>Brachycera</taxon>
        <taxon>Muscomorpha</taxon>
        <taxon>Hippoboscoidea</taxon>
        <taxon>Glossinidae</taxon>
        <taxon>Glossina</taxon>
    </lineage>
</organism>
<reference evidence="1" key="2">
    <citation type="submission" date="2020-05" db="UniProtKB">
        <authorList>
            <consortium name="EnsemblMetazoa"/>
        </authorList>
    </citation>
    <scope>IDENTIFICATION</scope>
    <source>
        <strain evidence="1">IAEA</strain>
    </source>
</reference>